<accession>A0A7J4ISN3</accession>
<evidence type="ECO:0000313" key="3">
    <source>
        <dbReference type="EMBL" id="MBS3059469.1"/>
    </source>
</evidence>
<evidence type="ECO:0000313" key="4">
    <source>
        <dbReference type="Proteomes" id="UP000577419"/>
    </source>
</evidence>
<keyword evidence="1" id="KW-0472">Membrane</keyword>
<feature type="transmembrane region" description="Helical" evidence="1">
    <location>
        <begin position="34"/>
        <end position="52"/>
    </location>
</feature>
<dbReference type="EMBL" id="DUFG01000018">
    <property type="protein sequence ID" value="HIH08472.1"/>
    <property type="molecule type" value="Genomic_DNA"/>
</dbReference>
<reference evidence="2" key="1">
    <citation type="journal article" date="2020" name="bioRxiv">
        <title>A rank-normalized archaeal taxonomy based on genome phylogeny resolves widespread incomplete and uneven classifications.</title>
        <authorList>
            <person name="Rinke C."/>
            <person name="Chuvochina M."/>
            <person name="Mussig A.J."/>
            <person name="Chaumeil P.-A."/>
            <person name="Waite D.W."/>
            <person name="Whitman W.B."/>
            <person name="Parks D.H."/>
            <person name="Hugenholtz P."/>
        </authorList>
    </citation>
    <scope>NUCLEOTIDE SEQUENCE</scope>
    <source>
        <strain evidence="2">UBA10011</strain>
    </source>
</reference>
<protein>
    <submittedName>
        <fullName evidence="2">Uncharacterized protein</fullName>
    </submittedName>
</protein>
<dbReference type="Proteomes" id="UP000683213">
    <property type="component" value="Unassembled WGS sequence"/>
</dbReference>
<evidence type="ECO:0000313" key="2">
    <source>
        <dbReference type="EMBL" id="HIH08472.1"/>
    </source>
</evidence>
<dbReference type="AlphaFoldDB" id="A0A7J4ISN3"/>
<reference evidence="3" key="2">
    <citation type="submission" date="2021-03" db="EMBL/GenBank/DDBJ databases">
        <authorList>
            <person name="Jaffe A."/>
        </authorList>
    </citation>
    <scope>NUCLEOTIDE SEQUENCE</scope>
    <source>
        <strain evidence="3">RIFCSPHIGHO2_01_FULL_GW2011_AR10_43_9</strain>
    </source>
</reference>
<keyword evidence="1" id="KW-0812">Transmembrane</keyword>
<gene>
    <name evidence="2" type="ORF">HA237_03815</name>
    <name evidence="3" type="ORF">J4224_03560</name>
</gene>
<dbReference type="Proteomes" id="UP000577419">
    <property type="component" value="Unassembled WGS sequence"/>
</dbReference>
<reference evidence="3" key="3">
    <citation type="submission" date="2021-05" db="EMBL/GenBank/DDBJ databases">
        <title>Protein family content uncovers lineage relationships and bacterial pathway maintenance mechanisms in DPANN archaea.</title>
        <authorList>
            <person name="Castelle C.J."/>
            <person name="Meheust R."/>
            <person name="Jaffe A.L."/>
            <person name="Seitz K."/>
            <person name="Gong X."/>
            <person name="Baker B.J."/>
            <person name="Banfield J.F."/>
        </authorList>
    </citation>
    <scope>NUCLEOTIDE SEQUENCE</scope>
    <source>
        <strain evidence="3">RIFCSPHIGHO2_01_FULL_GW2011_AR10_43_9</strain>
    </source>
</reference>
<feature type="transmembrane region" description="Helical" evidence="1">
    <location>
        <begin position="6"/>
        <end position="25"/>
    </location>
</feature>
<comment type="caution">
    <text evidence="2">The sequence shown here is derived from an EMBL/GenBank/DDBJ whole genome shotgun (WGS) entry which is preliminary data.</text>
</comment>
<name>A0A7J4ISN3_9ARCH</name>
<dbReference type="EMBL" id="JAGVWF010000048">
    <property type="protein sequence ID" value="MBS3059469.1"/>
    <property type="molecule type" value="Genomic_DNA"/>
</dbReference>
<feature type="transmembrane region" description="Helical" evidence="1">
    <location>
        <begin position="64"/>
        <end position="88"/>
    </location>
</feature>
<keyword evidence="1" id="KW-1133">Transmembrane helix</keyword>
<organism evidence="2 4">
    <name type="scientific">Candidatus Iainarchaeum sp</name>
    <dbReference type="NCBI Taxonomy" id="3101447"/>
    <lineage>
        <taxon>Archaea</taxon>
        <taxon>Candidatus Iainarchaeota</taxon>
        <taxon>Candidatus Iainarchaeia</taxon>
        <taxon>Candidatus Iainarchaeales</taxon>
        <taxon>Candidatus Iainarchaeaceae</taxon>
        <taxon>Candidatus Iainarchaeum</taxon>
    </lineage>
</organism>
<evidence type="ECO:0000256" key="1">
    <source>
        <dbReference type="SAM" id="Phobius"/>
    </source>
</evidence>
<proteinExistence type="predicted"/>
<sequence>MAFELAVTLLSTVFSLAAVVFAFLLSKETRGEKYWVFFLVAAISFLVAHISAKGFLLGFSSSDLFLVQEIAEIVGGFSLAYATFGLYASMKRIRERTSKELEG</sequence>